<evidence type="ECO:0000259" key="7">
    <source>
        <dbReference type="Pfam" id="PF22600"/>
    </source>
</evidence>
<proteinExistence type="inferred from homology"/>
<dbReference type="GO" id="GO:0003729">
    <property type="term" value="F:mRNA binding"/>
    <property type="evidence" value="ECO:0007669"/>
    <property type="project" value="TreeGrafter"/>
</dbReference>
<feature type="compositionally biased region" description="Basic and acidic residues" evidence="5">
    <location>
        <begin position="12"/>
        <end position="21"/>
    </location>
</feature>
<name>A0A4U7B4T6_9PEZI</name>
<dbReference type="InterPro" id="IPR002058">
    <property type="entry name" value="PAP_assoc"/>
</dbReference>
<evidence type="ECO:0000256" key="1">
    <source>
        <dbReference type="ARBA" id="ARBA00008593"/>
    </source>
</evidence>
<dbReference type="Pfam" id="PF03828">
    <property type="entry name" value="PAP_assoc"/>
    <property type="match status" value="1"/>
</dbReference>
<dbReference type="EC" id="2.7.7.19" evidence="2"/>
<feature type="compositionally biased region" description="Basic and acidic residues" evidence="5">
    <location>
        <begin position="293"/>
        <end position="304"/>
    </location>
</feature>
<feature type="domain" description="PAP-associated" evidence="6">
    <location>
        <begin position="636"/>
        <end position="688"/>
    </location>
</feature>
<feature type="compositionally biased region" description="Basic residues" evidence="5">
    <location>
        <begin position="65"/>
        <end position="75"/>
    </location>
</feature>
<dbReference type="GO" id="GO:0031499">
    <property type="term" value="C:TRAMP complex"/>
    <property type="evidence" value="ECO:0007669"/>
    <property type="project" value="TreeGrafter"/>
</dbReference>
<feature type="region of interest" description="Disordered" evidence="5">
    <location>
        <begin position="226"/>
        <end position="401"/>
    </location>
</feature>
<feature type="compositionally biased region" description="Basic and acidic residues" evidence="5">
    <location>
        <begin position="320"/>
        <end position="356"/>
    </location>
</feature>
<evidence type="ECO:0000313" key="8">
    <source>
        <dbReference type="EMBL" id="TKX26398.1"/>
    </source>
</evidence>
<feature type="compositionally biased region" description="Basic and acidic residues" evidence="5">
    <location>
        <begin position="968"/>
        <end position="977"/>
    </location>
</feature>
<dbReference type="InterPro" id="IPR045862">
    <property type="entry name" value="Trf4-like"/>
</dbReference>
<evidence type="ECO:0000256" key="5">
    <source>
        <dbReference type="SAM" id="MobiDB-lite"/>
    </source>
</evidence>
<evidence type="ECO:0000256" key="4">
    <source>
        <dbReference type="ARBA" id="ARBA00022842"/>
    </source>
</evidence>
<dbReference type="GO" id="GO:0005730">
    <property type="term" value="C:nucleolus"/>
    <property type="evidence" value="ECO:0007669"/>
    <property type="project" value="TreeGrafter"/>
</dbReference>
<dbReference type="GO" id="GO:0046872">
    <property type="term" value="F:metal ion binding"/>
    <property type="evidence" value="ECO:0007669"/>
    <property type="project" value="UniProtKB-KW"/>
</dbReference>
<keyword evidence="4" id="KW-0460">Magnesium</keyword>
<evidence type="ECO:0000256" key="2">
    <source>
        <dbReference type="ARBA" id="ARBA00012388"/>
    </source>
</evidence>
<sequence length="1005" mass="113153">MSYTQRRRPPSPRRDGNEMHRFGGNAPRDFDFRAPNGGSAPSFPSTSGHRRSGRAHDRDGGRGRNTNRGRFRGGWKKFAASDREIFRARRSPTPERMAGMNNADSRFRVLEDFPSNDESDDAGFVQLDGAADAENSTEPTPATAEHSDDMEMSSEDEHPRAKRARTTVVTNDAEEPKPKWSNPDPYTSLPPPGSENAGPKKDVVAMIRKAKVENADRSAEVAQAAEFISLNFDDDGNENEEGERPSSPDQDTRSLQGRAPNGPRSYDSSRRYDERDPAPVSTDRWPPPPPPHRPYDHYQSDMRGRGPSPPHGYDQYHPPPRPDYRDGDHYSSRDQYDRYDPFDRRADYPRGHDFDRAAPMPPQYDEDEYAPPPAMSNGYHSPPSVRDVGAGKRKRYDRSTDVAPGYLPSALGDPTPWMAYCDDRITNTGEWLHDELRSFRDYVTPRAFESKMREDLVRRIDEAFKLKFSHVEVKAFGSFATNMYLPVSDLDLVAMSSTYRFSGFAEIAQTPRDLRQIAKNIIQKSGLSRNPNCIIGAKVPIIKFTDIRTQIDVDVSFENDSGLRAIPTLAQWTEDYPSLPYLVYPIKHFLASRTLNDVSIGGLGGFSIICLIVHRLDELQARHTTQWIQKNLDFALMDFFDFYGNKFDYRTMGLDMRTMRLVPKTRWRGDRLPQPGRVLIVDPNNPRNDISGGTGKIVEIFRAFSHAHDELRRQMSIANTLRRDTGQRTSIMRCLLSGFDKYQEQRNRLQRLYEEDYGSDGESSVQFVSAQPVGPGRSRNDAIDLTAVDTRPAAISLDGQSDKKSRKQRRTERHQQEGHPSGQHTFFGDNRQKGQSDFQAMNNYLASFDAGQQGRSTSAQNVPPPPPPPVAAEAKKERKKKRNKEKEKAKKASSKAPQEQKAKVQKQTAPKGPKVALGPADAKKLSNKVRAAKTQAVQQAAETTAQEQSGKKNKTGQEKKMASVALAERSRATEFKKRFPGASCPDQMSKQQFKDMVSKQAATAS</sequence>
<evidence type="ECO:0000313" key="9">
    <source>
        <dbReference type="Proteomes" id="UP000308133"/>
    </source>
</evidence>
<evidence type="ECO:0000259" key="6">
    <source>
        <dbReference type="Pfam" id="PF03828"/>
    </source>
</evidence>
<dbReference type="AlphaFoldDB" id="A0A4U7B4T6"/>
<reference evidence="8 9" key="1">
    <citation type="submission" date="2018-02" db="EMBL/GenBank/DDBJ databases">
        <title>Draft genome sequences of Elsinoe sp., causing black scab on jojoba.</title>
        <authorList>
            <person name="Stodart B."/>
            <person name="Jeffress S."/>
            <person name="Ash G."/>
            <person name="Arun Chinnappa K."/>
        </authorList>
    </citation>
    <scope>NUCLEOTIDE SEQUENCE [LARGE SCALE GENOMIC DNA]</scope>
    <source>
        <strain evidence="8 9">Hillstone_2</strain>
    </source>
</reference>
<dbReference type="Gene3D" id="3.30.460.10">
    <property type="entry name" value="Beta Polymerase, domain 2"/>
    <property type="match status" value="1"/>
</dbReference>
<feature type="region of interest" description="Disordered" evidence="5">
    <location>
        <begin position="760"/>
        <end position="834"/>
    </location>
</feature>
<organism evidence="8 9">
    <name type="scientific">Elsinoe australis</name>
    <dbReference type="NCBI Taxonomy" id="40998"/>
    <lineage>
        <taxon>Eukaryota</taxon>
        <taxon>Fungi</taxon>
        <taxon>Dikarya</taxon>
        <taxon>Ascomycota</taxon>
        <taxon>Pezizomycotina</taxon>
        <taxon>Dothideomycetes</taxon>
        <taxon>Dothideomycetidae</taxon>
        <taxon>Myriangiales</taxon>
        <taxon>Elsinoaceae</taxon>
        <taxon>Elsinoe</taxon>
    </lineage>
</organism>
<comment type="similarity">
    <text evidence="1">Belongs to the DNA polymerase type-B-like family.</text>
</comment>
<feature type="domain" description="Poly(A) RNA polymerase mitochondrial-like central palm" evidence="7">
    <location>
        <begin position="432"/>
        <end position="570"/>
    </location>
</feature>
<dbReference type="PANTHER" id="PTHR23092:SF15">
    <property type="entry name" value="INACTIVE NON-CANONICAL POLY(A) RNA POLYMERASE PROTEIN TRF4-2-RELATED"/>
    <property type="match status" value="1"/>
</dbReference>
<feature type="compositionally biased region" description="Basic residues" evidence="5">
    <location>
        <begin position="1"/>
        <end position="11"/>
    </location>
</feature>
<dbReference type="GO" id="GO:1990817">
    <property type="term" value="F:poly(A) RNA polymerase activity"/>
    <property type="evidence" value="ECO:0007669"/>
    <property type="project" value="UniProtKB-EC"/>
</dbReference>
<protein>
    <recommendedName>
        <fullName evidence="2">polynucleotide adenylyltransferase</fullName>
        <ecNumber evidence="2">2.7.7.19</ecNumber>
    </recommendedName>
</protein>
<dbReference type="SUPFAM" id="SSF81631">
    <property type="entry name" value="PAP/OAS1 substrate-binding domain"/>
    <property type="match status" value="1"/>
</dbReference>
<accession>A0A4U7B4T6</accession>
<dbReference type="GO" id="GO:0043634">
    <property type="term" value="P:polyadenylation-dependent ncRNA catabolic process"/>
    <property type="evidence" value="ECO:0007669"/>
    <property type="project" value="TreeGrafter"/>
</dbReference>
<feature type="region of interest" description="Disordered" evidence="5">
    <location>
        <begin position="852"/>
        <end position="1005"/>
    </location>
</feature>
<dbReference type="CDD" id="cd05402">
    <property type="entry name" value="NT_PAP_TUTase"/>
    <property type="match status" value="1"/>
</dbReference>
<dbReference type="EMBL" id="PTQR01000013">
    <property type="protein sequence ID" value="TKX26398.1"/>
    <property type="molecule type" value="Genomic_DNA"/>
</dbReference>
<dbReference type="GO" id="GO:0010605">
    <property type="term" value="P:negative regulation of macromolecule metabolic process"/>
    <property type="evidence" value="ECO:0007669"/>
    <property type="project" value="UniProtKB-ARBA"/>
</dbReference>
<dbReference type="Pfam" id="PF22600">
    <property type="entry name" value="MTPAP-like_central"/>
    <property type="match status" value="1"/>
</dbReference>
<evidence type="ECO:0000256" key="3">
    <source>
        <dbReference type="ARBA" id="ARBA00022723"/>
    </source>
</evidence>
<dbReference type="Proteomes" id="UP000308133">
    <property type="component" value="Unassembled WGS sequence"/>
</dbReference>
<feature type="compositionally biased region" description="Basic and acidic residues" evidence="5">
    <location>
        <begin position="242"/>
        <end position="252"/>
    </location>
</feature>
<dbReference type="InterPro" id="IPR054708">
    <property type="entry name" value="MTPAP-like_central"/>
</dbReference>
<dbReference type="Gene3D" id="1.10.1410.10">
    <property type="match status" value="1"/>
</dbReference>
<comment type="caution">
    <text evidence="8">The sequence shown here is derived from an EMBL/GenBank/DDBJ whole genome shotgun (WGS) entry which is preliminary data.</text>
</comment>
<feature type="compositionally biased region" description="Acidic residues" evidence="5">
    <location>
        <begin position="232"/>
        <end position="241"/>
    </location>
</feature>
<keyword evidence="3" id="KW-0479">Metal-binding</keyword>
<feature type="compositionally biased region" description="Basic and acidic residues" evidence="5">
    <location>
        <begin position="267"/>
        <end position="277"/>
    </location>
</feature>
<gene>
    <name evidence="8" type="ORF">C1H76_1360</name>
</gene>
<dbReference type="PANTHER" id="PTHR23092">
    <property type="entry name" value="POLY(A) RNA POLYMERASE"/>
    <property type="match status" value="1"/>
</dbReference>
<dbReference type="GO" id="GO:0031123">
    <property type="term" value="P:RNA 3'-end processing"/>
    <property type="evidence" value="ECO:0007669"/>
    <property type="project" value="TreeGrafter"/>
</dbReference>
<feature type="compositionally biased region" description="Basic and acidic residues" evidence="5">
    <location>
        <begin position="145"/>
        <end position="159"/>
    </location>
</feature>
<feature type="compositionally biased region" description="Low complexity" evidence="5">
    <location>
        <begin position="932"/>
        <end position="948"/>
    </location>
</feature>
<feature type="region of interest" description="Disordered" evidence="5">
    <location>
        <begin position="1"/>
        <end position="202"/>
    </location>
</feature>
<dbReference type="InterPro" id="IPR043519">
    <property type="entry name" value="NT_sf"/>
</dbReference>
<dbReference type="SUPFAM" id="SSF81301">
    <property type="entry name" value="Nucleotidyltransferase"/>
    <property type="match status" value="1"/>
</dbReference>